<dbReference type="InterPro" id="IPR051951">
    <property type="entry name" value="UNC-93_regulatory"/>
</dbReference>
<dbReference type="InterPro" id="IPR010291">
    <property type="entry name" value="Ion_channel_UNC-93"/>
</dbReference>
<dbReference type="AlphaFoldDB" id="W1PCV8"/>
<dbReference type="Gramene" id="ERN07742">
    <property type="protein sequence ID" value="ERN07742"/>
    <property type="gene ID" value="AMTR_s00012p00072920"/>
</dbReference>
<dbReference type="PANTHER" id="PTHR19444">
    <property type="entry name" value="UNC-93 RELATED"/>
    <property type="match status" value="1"/>
</dbReference>
<dbReference type="Proteomes" id="UP000017836">
    <property type="component" value="Unassembled WGS sequence"/>
</dbReference>
<feature type="transmembrane region" description="Helical" evidence="7">
    <location>
        <begin position="136"/>
        <end position="157"/>
    </location>
</feature>
<dbReference type="EMBL" id="KI393609">
    <property type="protein sequence ID" value="ERN07742.1"/>
    <property type="molecule type" value="Genomic_DNA"/>
</dbReference>
<sequence>MVDASEPDSIYMDSASASSREQEEPLLLSIDQSHEISLQSPRNHAKDVHILSSYFLLIFLAYGATQNLESTVNTEEDLGTTSMGILYLSLTIFSLVASPVVQKLGSKNSLVLGTTGYWFFIAENLIPSWYTLIPASVYLGFAASIIWVGQVTSHPYMPSSARSHARQCCLHEGTVIGNFNGELWGMCAMKQFWLEEHFNFQ</sequence>
<dbReference type="SUPFAM" id="SSF103473">
    <property type="entry name" value="MFS general substrate transporter"/>
    <property type="match status" value="1"/>
</dbReference>
<feature type="region of interest" description="Disordered" evidence="6">
    <location>
        <begin position="1"/>
        <end position="21"/>
    </location>
</feature>
<evidence type="ECO:0000256" key="6">
    <source>
        <dbReference type="SAM" id="MobiDB-lite"/>
    </source>
</evidence>
<keyword evidence="5 7" id="KW-0472">Membrane</keyword>
<gene>
    <name evidence="8" type="ORF">AMTR_s00012p00072920</name>
</gene>
<keyword evidence="9" id="KW-1185">Reference proteome</keyword>
<organism evidence="8 9">
    <name type="scientific">Amborella trichopoda</name>
    <dbReference type="NCBI Taxonomy" id="13333"/>
    <lineage>
        <taxon>Eukaryota</taxon>
        <taxon>Viridiplantae</taxon>
        <taxon>Streptophyta</taxon>
        <taxon>Embryophyta</taxon>
        <taxon>Tracheophyta</taxon>
        <taxon>Spermatophyta</taxon>
        <taxon>Magnoliopsida</taxon>
        <taxon>Amborellales</taxon>
        <taxon>Amborellaceae</taxon>
        <taxon>Amborella</taxon>
    </lineage>
</organism>
<evidence type="ECO:0000256" key="3">
    <source>
        <dbReference type="ARBA" id="ARBA00022692"/>
    </source>
</evidence>
<dbReference type="OMA" id="CFLPYIG"/>
<dbReference type="GO" id="GO:0016020">
    <property type="term" value="C:membrane"/>
    <property type="evidence" value="ECO:0007669"/>
    <property type="project" value="UniProtKB-SubCell"/>
</dbReference>
<evidence type="ECO:0000256" key="1">
    <source>
        <dbReference type="ARBA" id="ARBA00004141"/>
    </source>
</evidence>
<accession>W1PCV8</accession>
<dbReference type="eggNOG" id="KOG3097">
    <property type="taxonomic scope" value="Eukaryota"/>
</dbReference>
<dbReference type="Pfam" id="PF05978">
    <property type="entry name" value="UNC-93"/>
    <property type="match status" value="1"/>
</dbReference>
<dbReference type="HOGENOM" id="CLU_1362062_0_0_1"/>
<dbReference type="PANTHER" id="PTHR19444:SF13">
    <property type="entry name" value="PROTEIN UNC-93 HOMOLOG A"/>
    <property type="match status" value="1"/>
</dbReference>
<keyword evidence="3 7" id="KW-0812">Transmembrane</keyword>
<keyword evidence="4 7" id="KW-1133">Transmembrane helix</keyword>
<dbReference type="Gene3D" id="1.20.1250.20">
    <property type="entry name" value="MFS general substrate transporter like domains"/>
    <property type="match status" value="1"/>
</dbReference>
<feature type="transmembrane region" description="Helical" evidence="7">
    <location>
        <begin position="48"/>
        <end position="64"/>
    </location>
</feature>
<evidence type="ECO:0000256" key="4">
    <source>
        <dbReference type="ARBA" id="ARBA00022989"/>
    </source>
</evidence>
<evidence type="ECO:0000256" key="5">
    <source>
        <dbReference type="ARBA" id="ARBA00023136"/>
    </source>
</evidence>
<evidence type="ECO:0000256" key="7">
    <source>
        <dbReference type="SAM" id="Phobius"/>
    </source>
</evidence>
<name>W1PCV8_AMBTC</name>
<evidence type="ECO:0000313" key="8">
    <source>
        <dbReference type="EMBL" id="ERN07742.1"/>
    </source>
</evidence>
<feature type="transmembrane region" description="Helical" evidence="7">
    <location>
        <begin position="84"/>
        <end position="101"/>
    </location>
</feature>
<evidence type="ECO:0000256" key="2">
    <source>
        <dbReference type="ARBA" id="ARBA00009172"/>
    </source>
</evidence>
<reference evidence="9" key="1">
    <citation type="journal article" date="2013" name="Science">
        <title>The Amborella genome and the evolution of flowering plants.</title>
        <authorList>
            <consortium name="Amborella Genome Project"/>
        </authorList>
    </citation>
    <scope>NUCLEOTIDE SEQUENCE [LARGE SCALE GENOMIC DNA]</scope>
</reference>
<comment type="similarity">
    <text evidence="2">Belongs to the unc-93 family.</text>
</comment>
<comment type="subcellular location">
    <subcellularLocation>
        <location evidence="1">Membrane</location>
        <topology evidence="1">Multi-pass membrane protein</topology>
    </subcellularLocation>
</comment>
<protein>
    <submittedName>
        <fullName evidence="8">Uncharacterized protein</fullName>
    </submittedName>
</protein>
<proteinExistence type="inferred from homology"/>
<dbReference type="InterPro" id="IPR036259">
    <property type="entry name" value="MFS_trans_sf"/>
</dbReference>
<evidence type="ECO:0000313" key="9">
    <source>
        <dbReference type="Proteomes" id="UP000017836"/>
    </source>
</evidence>